<comment type="caution">
    <text evidence="6">The sequence shown here is derived from an EMBL/GenBank/DDBJ whole genome shotgun (WGS) entry which is preliminary data.</text>
</comment>
<name>A0A7W0C8C9_9BACT</name>
<keyword evidence="3 5" id="KW-0808">Transferase</keyword>
<dbReference type="PROSITE" id="PS01184">
    <property type="entry name" value="UBIE_2"/>
    <property type="match status" value="1"/>
</dbReference>
<dbReference type="GO" id="GO:0043770">
    <property type="term" value="F:demethylmenaquinone methyltransferase activity"/>
    <property type="evidence" value="ECO:0007669"/>
    <property type="project" value="UniProtKB-UniRule"/>
</dbReference>
<dbReference type="Proteomes" id="UP000525298">
    <property type="component" value="Unassembled WGS sequence"/>
</dbReference>
<dbReference type="PROSITE" id="PS51608">
    <property type="entry name" value="SAM_MT_UBIE"/>
    <property type="match status" value="1"/>
</dbReference>
<comment type="function">
    <text evidence="5">Methyltransferase required for the conversion of demethylmenaquinol (DMKH2) to menaquinol (MKH2).</text>
</comment>
<feature type="binding site" evidence="5">
    <location>
        <position position="94"/>
    </location>
    <ligand>
        <name>S-adenosyl-L-methionine</name>
        <dbReference type="ChEBI" id="CHEBI:59789"/>
    </ligand>
</feature>
<keyword evidence="7" id="KW-1185">Reference proteome</keyword>
<evidence type="ECO:0000313" key="6">
    <source>
        <dbReference type="EMBL" id="MBA2881038.1"/>
    </source>
</evidence>
<dbReference type="PANTHER" id="PTHR43591">
    <property type="entry name" value="METHYLTRANSFERASE"/>
    <property type="match status" value="1"/>
</dbReference>
<comment type="caution">
    <text evidence="5">Lacks conserved residue(s) required for the propagation of feature annotation.</text>
</comment>
<dbReference type="EMBL" id="JACDUS010000003">
    <property type="protein sequence ID" value="MBA2881038.1"/>
    <property type="molecule type" value="Genomic_DNA"/>
</dbReference>
<dbReference type="NCBIfam" id="NF001244">
    <property type="entry name" value="PRK00216.1-5"/>
    <property type="match status" value="1"/>
</dbReference>
<dbReference type="AlphaFoldDB" id="A0A7W0C8C9"/>
<keyword evidence="2 5" id="KW-0489">Methyltransferase</keyword>
<evidence type="ECO:0000256" key="2">
    <source>
        <dbReference type="ARBA" id="ARBA00022603"/>
    </source>
</evidence>
<feature type="binding site" evidence="5">
    <location>
        <position position="115"/>
    </location>
    <ligand>
        <name>S-adenosyl-L-methionine</name>
        <dbReference type="ChEBI" id="CHEBI:59789"/>
    </ligand>
</feature>
<dbReference type="InterPro" id="IPR023576">
    <property type="entry name" value="UbiE/COQ5_MeTrFase_CS"/>
</dbReference>
<sequence>MTFHRIPGWFDHGVRKKVADPDSDASGYTYFGLEKLPADRKKQVVLAHFNRVAPRYDFMNTVLSFGIHYAWKRNAVAMLGLKPGDRVLDVCGGTGDLAVYAAGWIGAQGRAVIYDMNHEMMRAGVMRPQNRKYRDRIFCVLGDAEEMALPDNAFDAAMVGFGIRNLTSIRQGISEMHRVLKPGGRIMCLEFSKPVNPVFRALYDWYSFSVMPAAGRVLAGSDRSYACLSETIRMFATPEELAAMFEQAGFAKVRFTRLTNGIAAIHTGTKS</sequence>
<dbReference type="GO" id="GO:0032259">
    <property type="term" value="P:methylation"/>
    <property type="evidence" value="ECO:0007669"/>
    <property type="project" value="UniProtKB-KW"/>
</dbReference>
<dbReference type="Pfam" id="PF01209">
    <property type="entry name" value="Ubie_methyltran"/>
    <property type="match status" value="1"/>
</dbReference>
<dbReference type="UniPathway" id="UPA00079">
    <property type="reaction ID" value="UER00169"/>
</dbReference>
<gene>
    <name evidence="5" type="primary">menG</name>
    <name evidence="6" type="ORF">HNR65_001364</name>
</gene>
<dbReference type="UniPathway" id="UPA00232"/>
<dbReference type="NCBIfam" id="TIGR01934">
    <property type="entry name" value="MenG_MenH_UbiE"/>
    <property type="match status" value="1"/>
</dbReference>
<evidence type="ECO:0000256" key="4">
    <source>
        <dbReference type="ARBA" id="ARBA00022691"/>
    </source>
</evidence>
<dbReference type="HAMAP" id="MF_01813">
    <property type="entry name" value="MenG_UbiE_methyltr"/>
    <property type="match status" value="1"/>
</dbReference>
<evidence type="ECO:0000256" key="3">
    <source>
        <dbReference type="ARBA" id="ARBA00022679"/>
    </source>
</evidence>
<comment type="similarity">
    <text evidence="5">Belongs to the class I-like SAM-binding methyltransferase superfamily. MenG/UbiE family.</text>
</comment>
<comment type="pathway">
    <text evidence="5">Quinol/quinone metabolism; menaquinone biosynthesis; menaquinol from 1,4-dihydroxy-2-naphthoate: step 2/2.</text>
</comment>
<keyword evidence="1 5" id="KW-0474">Menaquinone biosynthesis</keyword>
<comment type="catalytic activity">
    <reaction evidence="5">
        <text>a 2-demethylmenaquinol + S-adenosyl-L-methionine = a menaquinol + S-adenosyl-L-homocysteine + H(+)</text>
        <dbReference type="Rhea" id="RHEA:42640"/>
        <dbReference type="Rhea" id="RHEA-COMP:9539"/>
        <dbReference type="Rhea" id="RHEA-COMP:9563"/>
        <dbReference type="ChEBI" id="CHEBI:15378"/>
        <dbReference type="ChEBI" id="CHEBI:18151"/>
        <dbReference type="ChEBI" id="CHEBI:55437"/>
        <dbReference type="ChEBI" id="CHEBI:57856"/>
        <dbReference type="ChEBI" id="CHEBI:59789"/>
        <dbReference type="EC" id="2.1.1.163"/>
    </reaction>
</comment>
<dbReference type="GO" id="GO:0008425">
    <property type="term" value="F:2-methoxy-6-polyprenyl-1,4-benzoquinol methyltransferase activity"/>
    <property type="evidence" value="ECO:0007669"/>
    <property type="project" value="TreeGrafter"/>
</dbReference>
<dbReference type="SUPFAM" id="SSF53335">
    <property type="entry name" value="S-adenosyl-L-methionine-dependent methyltransferases"/>
    <property type="match status" value="1"/>
</dbReference>
<dbReference type="PROSITE" id="PS01183">
    <property type="entry name" value="UBIE_1"/>
    <property type="match status" value="1"/>
</dbReference>
<feature type="binding site" evidence="5">
    <location>
        <begin position="143"/>
        <end position="144"/>
    </location>
    <ligand>
        <name>S-adenosyl-L-methionine</name>
        <dbReference type="ChEBI" id="CHEBI:59789"/>
    </ligand>
</feature>
<dbReference type="PANTHER" id="PTHR43591:SF24">
    <property type="entry name" value="2-METHOXY-6-POLYPRENYL-1,4-BENZOQUINOL METHYLASE, MITOCHONDRIAL"/>
    <property type="match status" value="1"/>
</dbReference>
<organism evidence="6 7">
    <name type="scientific">Desulfosalsimonas propionicica</name>
    <dbReference type="NCBI Taxonomy" id="332175"/>
    <lineage>
        <taxon>Bacteria</taxon>
        <taxon>Pseudomonadati</taxon>
        <taxon>Thermodesulfobacteriota</taxon>
        <taxon>Desulfobacteria</taxon>
        <taxon>Desulfobacterales</taxon>
        <taxon>Desulfosalsimonadaceae</taxon>
        <taxon>Desulfosalsimonas</taxon>
    </lineage>
</organism>
<accession>A0A7W0C8C9</accession>
<proteinExistence type="inferred from homology"/>
<keyword evidence="4 5" id="KW-0949">S-adenosyl-L-methionine</keyword>
<dbReference type="CDD" id="cd02440">
    <property type="entry name" value="AdoMet_MTases"/>
    <property type="match status" value="1"/>
</dbReference>
<evidence type="ECO:0000256" key="5">
    <source>
        <dbReference type="HAMAP-Rule" id="MF_01813"/>
    </source>
</evidence>
<dbReference type="EC" id="2.1.1.163" evidence="5"/>
<dbReference type="Gene3D" id="3.40.50.150">
    <property type="entry name" value="Vaccinia Virus protein VP39"/>
    <property type="match status" value="1"/>
</dbReference>
<protein>
    <recommendedName>
        <fullName evidence="5">Demethylmenaquinone methyltransferase</fullName>
        <ecNumber evidence="5">2.1.1.163</ecNumber>
    </recommendedName>
</protein>
<reference evidence="6 7" key="1">
    <citation type="submission" date="2020-07" db="EMBL/GenBank/DDBJ databases">
        <title>Genomic Encyclopedia of Type Strains, Phase IV (KMG-IV): sequencing the most valuable type-strain genomes for metagenomic binning, comparative biology and taxonomic classification.</title>
        <authorList>
            <person name="Goeker M."/>
        </authorList>
    </citation>
    <scope>NUCLEOTIDE SEQUENCE [LARGE SCALE GENOMIC DNA]</scope>
    <source>
        <strain evidence="6 7">DSM 17721</strain>
    </source>
</reference>
<evidence type="ECO:0000313" key="7">
    <source>
        <dbReference type="Proteomes" id="UP000525298"/>
    </source>
</evidence>
<evidence type="ECO:0000256" key="1">
    <source>
        <dbReference type="ARBA" id="ARBA00022428"/>
    </source>
</evidence>
<dbReference type="RefSeq" id="WP_181550702.1">
    <property type="nucleotide sequence ID" value="NZ_JACDUS010000003.1"/>
</dbReference>
<dbReference type="InterPro" id="IPR004033">
    <property type="entry name" value="UbiE/COQ5_MeTrFase"/>
</dbReference>
<dbReference type="GO" id="GO:0009234">
    <property type="term" value="P:menaquinone biosynthetic process"/>
    <property type="evidence" value="ECO:0007669"/>
    <property type="project" value="UniProtKB-UniRule"/>
</dbReference>
<dbReference type="InterPro" id="IPR029063">
    <property type="entry name" value="SAM-dependent_MTases_sf"/>
</dbReference>